<protein>
    <submittedName>
        <fullName evidence="2">Uncharacterized protein</fullName>
    </submittedName>
</protein>
<dbReference type="AlphaFoldDB" id="D8SGS0"/>
<feature type="coiled-coil region" evidence="1">
    <location>
        <begin position="87"/>
        <end position="114"/>
    </location>
</feature>
<sequence>MANRYVSVEHVLALLQNSAEMLPIGAKDLEKLMDVVANMLPSKSKDLVGAPASVVEDKRLVGDGGAQSLKRKALDLEGLDKDDYALLSAESLKRKALEEEASAKKKNKKQHTSLCQEFFLCKCH</sequence>
<gene>
    <name evidence="2" type="ORF">SELMODRAFT_421918</name>
</gene>
<name>D8SGS0_SELML</name>
<dbReference type="HOGENOM" id="CLU_2007892_0_0_1"/>
<accession>D8SGS0</accession>
<dbReference type="Proteomes" id="UP000001514">
    <property type="component" value="Unassembled WGS sequence"/>
</dbReference>
<reference evidence="2 3" key="1">
    <citation type="journal article" date="2011" name="Science">
        <title>The Selaginella genome identifies genetic changes associated with the evolution of vascular plants.</title>
        <authorList>
            <person name="Banks J.A."/>
            <person name="Nishiyama T."/>
            <person name="Hasebe M."/>
            <person name="Bowman J.L."/>
            <person name="Gribskov M."/>
            <person name="dePamphilis C."/>
            <person name="Albert V.A."/>
            <person name="Aono N."/>
            <person name="Aoyama T."/>
            <person name="Ambrose B.A."/>
            <person name="Ashton N.W."/>
            <person name="Axtell M.J."/>
            <person name="Barker E."/>
            <person name="Barker M.S."/>
            <person name="Bennetzen J.L."/>
            <person name="Bonawitz N.D."/>
            <person name="Chapple C."/>
            <person name="Cheng C."/>
            <person name="Correa L.G."/>
            <person name="Dacre M."/>
            <person name="DeBarry J."/>
            <person name="Dreyer I."/>
            <person name="Elias M."/>
            <person name="Engstrom E.M."/>
            <person name="Estelle M."/>
            <person name="Feng L."/>
            <person name="Finet C."/>
            <person name="Floyd S.K."/>
            <person name="Frommer W.B."/>
            <person name="Fujita T."/>
            <person name="Gramzow L."/>
            <person name="Gutensohn M."/>
            <person name="Harholt J."/>
            <person name="Hattori M."/>
            <person name="Heyl A."/>
            <person name="Hirai T."/>
            <person name="Hiwatashi Y."/>
            <person name="Ishikawa M."/>
            <person name="Iwata M."/>
            <person name="Karol K.G."/>
            <person name="Koehler B."/>
            <person name="Kolukisaoglu U."/>
            <person name="Kubo M."/>
            <person name="Kurata T."/>
            <person name="Lalonde S."/>
            <person name="Li K."/>
            <person name="Li Y."/>
            <person name="Litt A."/>
            <person name="Lyons E."/>
            <person name="Manning G."/>
            <person name="Maruyama T."/>
            <person name="Michael T.P."/>
            <person name="Mikami K."/>
            <person name="Miyazaki S."/>
            <person name="Morinaga S."/>
            <person name="Murata T."/>
            <person name="Mueller-Roeber B."/>
            <person name="Nelson D.R."/>
            <person name="Obara M."/>
            <person name="Oguri Y."/>
            <person name="Olmstead R.G."/>
            <person name="Onodera N."/>
            <person name="Petersen B.L."/>
            <person name="Pils B."/>
            <person name="Prigge M."/>
            <person name="Rensing S.A."/>
            <person name="Riano-Pachon D.M."/>
            <person name="Roberts A.W."/>
            <person name="Sato Y."/>
            <person name="Scheller H.V."/>
            <person name="Schulz B."/>
            <person name="Schulz C."/>
            <person name="Shakirov E.V."/>
            <person name="Shibagaki N."/>
            <person name="Shinohara N."/>
            <person name="Shippen D.E."/>
            <person name="Soerensen I."/>
            <person name="Sotooka R."/>
            <person name="Sugimoto N."/>
            <person name="Sugita M."/>
            <person name="Sumikawa N."/>
            <person name="Tanurdzic M."/>
            <person name="Theissen G."/>
            <person name="Ulvskov P."/>
            <person name="Wakazuki S."/>
            <person name="Weng J.K."/>
            <person name="Willats W.W."/>
            <person name="Wipf D."/>
            <person name="Wolf P.G."/>
            <person name="Yang L."/>
            <person name="Zimmer A.D."/>
            <person name="Zhu Q."/>
            <person name="Mitros T."/>
            <person name="Hellsten U."/>
            <person name="Loque D."/>
            <person name="Otillar R."/>
            <person name="Salamov A."/>
            <person name="Schmutz J."/>
            <person name="Shapiro H."/>
            <person name="Lindquist E."/>
            <person name="Lucas S."/>
            <person name="Rokhsar D."/>
            <person name="Grigoriev I.V."/>
        </authorList>
    </citation>
    <scope>NUCLEOTIDE SEQUENCE [LARGE SCALE GENOMIC DNA]</scope>
</reference>
<proteinExistence type="predicted"/>
<dbReference type="InParanoid" id="D8SGS0"/>
<evidence type="ECO:0000313" key="2">
    <source>
        <dbReference type="EMBL" id="EFJ16252.1"/>
    </source>
</evidence>
<dbReference type="EMBL" id="GL377619">
    <property type="protein sequence ID" value="EFJ16252.1"/>
    <property type="molecule type" value="Genomic_DNA"/>
</dbReference>
<keyword evidence="1" id="KW-0175">Coiled coil</keyword>
<evidence type="ECO:0000256" key="1">
    <source>
        <dbReference type="SAM" id="Coils"/>
    </source>
</evidence>
<dbReference type="KEGG" id="smo:SELMODRAFT_421918"/>
<dbReference type="Gramene" id="EFJ16252">
    <property type="protein sequence ID" value="EFJ16252"/>
    <property type="gene ID" value="SELMODRAFT_421918"/>
</dbReference>
<keyword evidence="3" id="KW-1185">Reference proteome</keyword>
<organism evidence="3">
    <name type="scientific">Selaginella moellendorffii</name>
    <name type="common">Spikemoss</name>
    <dbReference type="NCBI Taxonomy" id="88036"/>
    <lineage>
        <taxon>Eukaryota</taxon>
        <taxon>Viridiplantae</taxon>
        <taxon>Streptophyta</taxon>
        <taxon>Embryophyta</taxon>
        <taxon>Tracheophyta</taxon>
        <taxon>Lycopodiopsida</taxon>
        <taxon>Selaginellales</taxon>
        <taxon>Selaginellaceae</taxon>
        <taxon>Selaginella</taxon>
    </lineage>
</organism>
<evidence type="ECO:0000313" key="3">
    <source>
        <dbReference type="Proteomes" id="UP000001514"/>
    </source>
</evidence>